<dbReference type="InterPro" id="IPR036291">
    <property type="entry name" value="NAD(P)-bd_dom_sf"/>
</dbReference>
<dbReference type="PIRSF" id="PIRSF000105">
    <property type="entry name" value="HCDH"/>
    <property type="match status" value="1"/>
</dbReference>
<evidence type="ECO:0000256" key="8">
    <source>
        <dbReference type="ARBA" id="ARBA00038962"/>
    </source>
</evidence>
<dbReference type="GO" id="GO:0050104">
    <property type="term" value="F:L-gulonate 3-dehydrogenase activity"/>
    <property type="evidence" value="ECO:0007669"/>
    <property type="project" value="UniProtKB-EC"/>
</dbReference>
<dbReference type="GO" id="GO:0006631">
    <property type="term" value="P:fatty acid metabolic process"/>
    <property type="evidence" value="ECO:0007669"/>
    <property type="project" value="InterPro"/>
</dbReference>
<evidence type="ECO:0000256" key="6">
    <source>
        <dbReference type="ARBA" id="ARBA00023002"/>
    </source>
</evidence>
<evidence type="ECO:0000259" key="11">
    <source>
        <dbReference type="Pfam" id="PF00725"/>
    </source>
</evidence>
<keyword evidence="6" id="KW-0560">Oxidoreductase</keyword>
<dbReference type="Gene3D" id="3.40.50.720">
    <property type="entry name" value="NAD(P)-binding Rossmann-like Domain"/>
    <property type="match status" value="1"/>
</dbReference>
<dbReference type="InterPro" id="IPR022694">
    <property type="entry name" value="3-OHacyl-CoA_DH"/>
</dbReference>
<dbReference type="InterPro" id="IPR006176">
    <property type="entry name" value="3-OHacyl-CoA_DH_NAD-bd"/>
</dbReference>
<evidence type="ECO:0000256" key="4">
    <source>
        <dbReference type="ARBA" id="ARBA00022490"/>
    </source>
</evidence>
<evidence type="ECO:0000256" key="10">
    <source>
        <dbReference type="PIRSR" id="PIRSR000105-1"/>
    </source>
</evidence>
<evidence type="ECO:0000259" key="12">
    <source>
        <dbReference type="Pfam" id="PF02737"/>
    </source>
</evidence>
<feature type="site" description="Important for catalytic activity" evidence="10">
    <location>
        <position position="148"/>
    </location>
</feature>
<gene>
    <name evidence="13" type="ORF">DNK06_17895</name>
</gene>
<evidence type="ECO:0000256" key="9">
    <source>
        <dbReference type="ARBA" id="ARBA00042709"/>
    </source>
</evidence>
<dbReference type="AlphaFoldDB" id="A0A4Q9QHV3"/>
<evidence type="ECO:0000256" key="3">
    <source>
        <dbReference type="ARBA" id="ARBA00011738"/>
    </source>
</evidence>
<dbReference type="SUPFAM" id="SSF48179">
    <property type="entry name" value="6-phosphogluconate dehydrogenase C-terminal domain-like"/>
    <property type="match status" value="1"/>
</dbReference>
<dbReference type="PANTHER" id="PTHR48075">
    <property type="entry name" value="3-HYDROXYACYL-COA DEHYDROGENASE FAMILY PROTEIN"/>
    <property type="match status" value="1"/>
</dbReference>
<dbReference type="Pfam" id="PF02737">
    <property type="entry name" value="3HCDH_N"/>
    <property type="match status" value="1"/>
</dbReference>
<evidence type="ECO:0000256" key="1">
    <source>
        <dbReference type="ARBA" id="ARBA00004496"/>
    </source>
</evidence>
<sequence length="329" mass="36000">MKTVHIIGAGRMGQGMALAFIQGGLPVVLIDVKQRSSEDGIAYASQVREAVSRELQAKVELGRLTDTQMQIALARLSVLPREGCEASLTEARYLFEGVPEVLDMKRELFAWLGGCIPADARVASTTSTFLVSELATFISEPQRFINAHWLNPADLIPLVEVSRSEITDQAVVNDMVELLESIGKVPVVCSASPGYIIPRIQAQAMNEAARMVEEGVASAEDIDKAIRVGFGLRFAVLGLLEFIDWGGGDILFYASKYLSGQLGERFECADIVHENMANGRNGLRDGQGFYDYAGQDIGAYKAQRMREFFRLLDATGLTARFDQALEIKG</sequence>
<comment type="subunit">
    <text evidence="3">Homodimer.</text>
</comment>
<name>A0A4Q9QHV3_9GAMM</name>
<keyword evidence="5" id="KW-0597">Phosphoprotein</keyword>
<dbReference type="EC" id="1.1.1.45" evidence="8"/>
<dbReference type="NCBIfam" id="NF006125">
    <property type="entry name" value="PRK08269.1"/>
    <property type="match status" value="1"/>
</dbReference>
<dbReference type="InterPro" id="IPR008927">
    <property type="entry name" value="6-PGluconate_DH-like_C_sf"/>
</dbReference>
<evidence type="ECO:0000313" key="14">
    <source>
        <dbReference type="Proteomes" id="UP000292302"/>
    </source>
</evidence>
<dbReference type="Proteomes" id="UP000292302">
    <property type="component" value="Unassembled WGS sequence"/>
</dbReference>
<evidence type="ECO:0000313" key="13">
    <source>
        <dbReference type="EMBL" id="TBU74977.1"/>
    </source>
</evidence>
<comment type="caution">
    <text evidence="13">The sequence shown here is derived from an EMBL/GenBank/DDBJ whole genome shotgun (WGS) entry which is preliminary data.</text>
</comment>
<dbReference type="PANTHER" id="PTHR48075:SF1">
    <property type="entry name" value="LAMBDA-CRYSTALLIN HOMOLOG"/>
    <property type="match status" value="1"/>
</dbReference>
<evidence type="ECO:0000256" key="5">
    <source>
        <dbReference type="ARBA" id="ARBA00022553"/>
    </source>
</evidence>
<keyword evidence="14" id="KW-1185">Reference proteome</keyword>
<keyword evidence="4" id="KW-0963">Cytoplasm</keyword>
<dbReference type="Pfam" id="PF00725">
    <property type="entry name" value="3HCDH"/>
    <property type="match status" value="1"/>
</dbReference>
<reference evidence="13 14" key="1">
    <citation type="submission" date="2018-06" db="EMBL/GenBank/DDBJ databases">
        <title>Three novel Pseudomonas species isolated from symptomatic oak.</title>
        <authorList>
            <person name="Bueno-Gonzalez V."/>
            <person name="Brady C."/>
        </authorList>
    </citation>
    <scope>NUCLEOTIDE SEQUENCE [LARGE SCALE GENOMIC DNA]</scope>
    <source>
        <strain evidence="13 14">P9A</strain>
    </source>
</reference>
<evidence type="ECO:0000256" key="2">
    <source>
        <dbReference type="ARBA" id="ARBA00009463"/>
    </source>
</evidence>
<proteinExistence type="inferred from homology"/>
<dbReference type="RefSeq" id="WP_131181363.1">
    <property type="nucleotide sequence ID" value="NZ_QJUI01000016.1"/>
</dbReference>
<feature type="domain" description="3-hydroxyacyl-CoA dehydrogenase NAD binding" evidence="12">
    <location>
        <begin position="3"/>
        <end position="190"/>
    </location>
</feature>
<evidence type="ECO:0000256" key="7">
    <source>
        <dbReference type="ARBA" id="ARBA00023027"/>
    </source>
</evidence>
<organism evidence="13 14">
    <name type="scientific">Phytopseudomonas daroniae</name>
    <dbReference type="NCBI Taxonomy" id="2487519"/>
    <lineage>
        <taxon>Bacteria</taxon>
        <taxon>Pseudomonadati</taxon>
        <taxon>Pseudomonadota</taxon>
        <taxon>Gammaproteobacteria</taxon>
        <taxon>Pseudomonadales</taxon>
        <taxon>Pseudomonadaceae</taxon>
        <taxon>Phytopseudomonas</taxon>
    </lineage>
</organism>
<dbReference type="InterPro" id="IPR006108">
    <property type="entry name" value="3HC_DH_C"/>
</dbReference>
<accession>A0A4Q9QHV3</accession>
<dbReference type="InterPro" id="IPR013328">
    <property type="entry name" value="6PGD_dom2"/>
</dbReference>
<dbReference type="GO" id="GO:0070403">
    <property type="term" value="F:NAD+ binding"/>
    <property type="evidence" value="ECO:0007669"/>
    <property type="project" value="InterPro"/>
</dbReference>
<dbReference type="OrthoDB" id="5389341at2"/>
<comment type="similarity">
    <text evidence="2">Belongs to the 3-hydroxyacyl-CoA dehydrogenase family.</text>
</comment>
<comment type="subcellular location">
    <subcellularLocation>
        <location evidence="1">Cytoplasm</location>
    </subcellularLocation>
</comment>
<dbReference type="GO" id="GO:0005737">
    <property type="term" value="C:cytoplasm"/>
    <property type="evidence" value="ECO:0007669"/>
    <property type="project" value="UniProtKB-SubCell"/>
</dbReference>
<dbReference type="SUPFAM" id="SSF51735">
    <property type="entry name" value="NAD(P)-binding Rossmann-fold domains"/>
    <property type="match status" value="1"/>
</dbReference>
<dbReference type="EMBL" id="QJUI01000016">
    <property type="protein sequence ID" value="TBU74977.1"/>
    <property type="molecule type" value="Genomic_DNA"/>
</dbReference>
<dbReference type="Gene3D" id="1.10.1040.10">
    <property type="entry name" value="N-(1-d-carboxylethyl)-l-norvaline Dehydrogenase, domain 2"/>
    <property type="match status" value="1"/>
</dbReference>
<feature type="domain" description="3-hydroxyacyl-CoA dehydrogenase C-terminal" evidence="11">
    <location>
        <begin position="194"/>
        <end position="292"/>
    </location>
</feature>
<protein>
    <recommendedName>
        <fullName evidence="9">L-gulonate 3-dehydrogenase</fullName>
        <ecNumber evidence="8">1.1.1.45</ecNumber>
    </recommendedName>
    <alternativeName>
        <fullName evidence="9">L-gulonate 3-dehydrogenase</fullName>
    </alternativeName>
</protein>
<keyword evidence="7" id="KW-0520">NAD</keyword>